<gene>
    <name evidence="2" type="ORF">GFSPODELE1_LOCUS1907</name>
</gene>
<name>A0ABP1CQF5_9APHY</name>
<dbReference type="EMBL" id="OZ037953">
    <property type="protein sequence ID" value="CAL1697905.1"/>
    <property type="molecule type" value="Genomic_DNA"/>
</dbReference>
<feature type="compositionally biased region" description="Low complexity" evidence="1">
    <location>
        <begin position="24"/>
        <end position="37"/>
    </location>
</feature>
<keyword evidence="3" id="KW-1185">Reference proteome</keyword>
<dbReference type="Proteomes" id="UP001497453">
    <property type="component" value="Chromosome 10"/>
</dbReference>
<evidence type="ECO:0000313" key="3">
    <source>
        <dbReference type="Proteomes" id="UP001497453"/>
    </source>
</evidence>
<evidence type="ECO:0000313" key="2">
    <source>
        <dbReference type="EMBL" id="CAL1697905.1"/>
    </source>
</evidence>
<protein>
    <submittedName>
        <fullName evidence="2">Uncharacterized protein</fullName>
    </submittedName>
</protein>
<organism evidence="2 3">
    <name type="scientific">Somion occarium</name>
    <dbReference type="NCBI Taxonomy" id="3059160"/>
    <lineage>
        <taxon>Eukaryota</taxon>
        <taxon>Fungi</taxon>
        <taxon>Dikarya</taxon>
        <taxon>Basidiomycota</taxon>
        <taxon>Agaricomycotina</taxon>
        <taxon>Agaricomycetes</taxon>
        <taxon>Polyporales</taxon>
        <taxon>Cerrenaceae</taxon>
        <taxon>Somion</taxon>
    </lineage>
</organism>
<accession>A0ABP1CQF5</accession>
<evidence type="ECO:0000256" key="1">
    <source>
        <dbReference type="SAM" id="MobiDB-lite"/>
    </source>
</evidence>
<feature type="region of interest" description="Disordered" evidence="1">
    <location>
        <begin position="21"/>
        <end position="46"/>
    </location>
</feature>
<sequence>MNPAPAANLYHADQNFQQSIGTMTGNVAGPAPAPGTGAAVGIGTGTRQVDNNYANTGASVGTVAPVGTMNAKPSMGSRVIVTLIGEAEKMAGELTGNPKLVERGELKKAFHQCSA</sequence>
<reference evidence="3" key="1">
    <citation type="submission" date="2024-04" db="EMBL/GenBank/DDBJ databases">
        <authorList>
            <person name="Shaw F."/>
            <person name="Minotto A."/>
        </authorList>
    </citation>
    <scope>NUCLEOTIDE SEQUENCE [LARGE SCALE GENOMIC DNA]</scope>
</reference>
<proteinExistence type="predicted"/>